<feature type="domain" description="ABM" evidence="1">
    <location>
        <begin position="1"/>
        <end position="82"/>
    </location>
</feature>
<dbReference type="EMBL" id="JAVRRG010000012">
    <property type="protein sequence ID" value="KAK5098990.1"/>
    <property type="molecule type" value="Genomic_DNA"/>
</dbReference>
<evidence type="ECO:0000313" key="2">
    <source>
        <dbReference type="EMBL" id="KAK5098990.1"/>
    </source>
</evidence>
<dbReference type="Pfam" id="PF03992">
    <property type="entry name" value="ABM"/>
    <property type="match status" value="1"/>
</dbReference>
<accession>A0ABR0KKH7</accession>
<dbReference type="InterPro" id="IPR011008">
    <property type="entry name" value="Dimeric_a/b-barrel"/>
</dbReference>
<reference evidence="2 3" key="1">
    <citation type="submission" date="2023-08" db="EMBL/GenBank/DDBJ databases">
        <title>Black Yeasts Isolated from many extreme environments.</title>
        <authorList>
            <person name="Coleine C."/>
            <person name="Stajich J.E."/>
            <person name="Selbmann L."/>
        </authorList>
    </citation>
    <scope>NUCLEOTIDE SEQUENCE [LARGE SCALE GENOMIC DNA]</scope>
    <source>
        <strain evidence="2 3">CCFEE 5885</strain>
    </source>
</reference>
<dbReference type="PANTHER" id="PTHR40624">
    <property type="entry name" value="BIOSYNTHESIS MONOOXYGENASE, PUTATIVE (AFU_ORTHOLOGUE AFUA_1G12025)-RELATED"/>
    <property type="match status" value="1"/>
</dbReference>
<protein>
    <recommendedName>
        <fullName evidence="1">ABM domain-containing protein</fullName>
    </recommendedName>
</protein>
<dbReference type="Gene3D" id="3.30.70.100">
    <property type="match status" value="1"/>
</dbReference>
<dbReference type="SUPFAM" id="SSF54909">
    <property type="entry name" value="Dimeric alpha+beta barrel"/>
    <property type="match status" value="1"/>
</dbReference>
<name>A0ABR0KKH7_9EURO</name>
<gene>
    <name evidence="2" type="ORF">LTR24_001618</name>
</gene>
<dbReference type="PANTHER" id="PTHR40624:SF1">
    <property type="entry name" value="BIOSYNTHESIS MONOOXYGENASE, PUTATIVE (AFU_ORTHOLOGUE AFUA_1G12025)-RELATED"/>
    <property type="match status" value="1"/>
</dbReference>
<comment type="caution">
    <text evidence="2">The sequence shown here is derived from an EMBL/GenBank/DDBJ whole genome shotgun (WGS) entry which is preliminary data.</text>
</comment>
<keyword evidence="3" id="KW-1185">Reference proteome</keyword>
<evidence type="ECO:0000313" key="3">
    <source>
        <dbReference type="Proteomes" id="UP001345013"/>
    </source>
</evidence>
<proteinExistence type="predicted"/>
<sequence>MFVVAANVNIVPGKYDEWQAAYDELAEYVWEKEPTTMTYYFGLPTQFWTNKSATTHMFAFEIYADREALYTTHFSSPTMATFLSKIPETMTTGLDLSHYEDVGGFLDRYSDKRECETMVDVRITCNNPETRAKVLEKLSRLAEDIAHSSMRGTLTFLILKSLDKDQGVRVFQRFESWKALTEQTGSKAVLDFWLGSKEEVMSMESQCYVPNGKGWLHRGPPEVRSRL</sequence>
<evidence type="ECO:0000259" key="1">
    <source>
        <dbReference type="Pfam" id="PF03992"/>
    </source>
</evidence>
<dbReference type="InterPro" id="IPR007138">
    <property type="entry name" value="ABM_dom"/>
</dbReference>
<organism evidence="2 3">
    <name type="scientific">Lithohypha guttulata</name>
    <dbReference type="NCBI Taxonomy" id="1690604"/>
    <lineage>
        <taxon>Eukaryota</taxon>
        <taxon>Fungi</taxon>
        <taxon>Dikarya</taxon>
        <taxon>Ascomycota</taxon>
        <taxon>Pezizomycotina</taxon>
        <taxon>Eurotiomycetes</taxon>
        <taxon>Chaetothyriomycetidae</taxon>
        <taxon>Chaetothyriales</taxon>
        <taxon>Trichomeriaceae</taxon>
        <taxon>Lithohypha</taxon>
    </lineage>
</organism>
<dbReference type="Proteomes" id="UP001345013">
    <property type="component" value="Unassembled WGS sequence"/>
</dbReference>